<dbReference type="Pfam" id="PF07893">
    <property type="entry name" value="DUF1668"/>
    <property type="match status" value="1"/>
</dbReference>
<dbReference type="EMBL" id="CM016560">
    <property type="protein sequence ID" value="TKV91407.1"/>
    <property type="molecule type" value="Genomic_DNA"/>
</dbReference>
<dbReference type="PANTHER" id="PTHR33085:SF78">
    <property type="entry name" value="EXPRESSED PROTEIN"/>
    <property type="match status" value="1"/>
</dbReference>
<dbReference type="PANTHER" id="PTHR33085">
    <property type="entry name" value="OS12G0113100 PROTEIN-RELATED"/>
    <property type="match status" value="1"/>
</dbReference>
<proteinExistence type="predicted"/>
<evidence type="ECO:0000313" key="3">
    <source>
        <dbReference type="Proteomes" id="UP000298652"/>
    </source>
</evidence>
<organism evidence="2 3">
    <name type="scientific">Setaria viridis</name>
    <name type="common">Green bristlegrass</name>
    <name type="synonym">Setaria italica subsp. viridis</name>
    <dbReference type="NCBI Taxonomy" id="4556"/>
    <lineage>
        <taxon>Eukaryota</taxon>
        <taxon>Viridiplantae</taxon>
        <taxon>Streptophyta</taxon>
        <taxon>Embryophyta</taxon>
        <taxon>Tracheophyta</taxon>
        <taxon>Spermatophyta</taxon>
        <taxon>Magnoliopsida</taxon>
        <taxon>Liliopsida</taxon>
        <taxon>Poales</taxon>
        <taxon>Poaceae</taxon>
        <taxon>PACMAD clade</taxon>
        <taxon>Panicoideae</taxon>
        <taxon>Panicodae</taxon>
        <taxon>Paniceae</taxon>
        <taxon>Cenchrinae</taxon>
        <taxon>Setaria</taxon>
    </lineage>
</organism>
<dbReference type="EMBL" id="CM016560">
    <property type="protein sequence ID" value="TKV91409.1"/>
    <property type="molecule type" value="Genomic_DNA"/>
</dbReference>
<dbReference type="InterPro" id="IPR012871">
    <property type="entry name" value="DUF1668_ORYSA"/>
</dbReference>
<dbReference type="EMBL" id="CM016560">
    <property type="protein sequence ID" value="TKV91406.1"/>
    <property type="molecule type" value="Genomic_DNA"/>
</dbReference>
<reference evidence="2 3" key="1">
    <citation type="submission" date="2019-03" db="EMBL/GenBank/DDBJ databases">
        <title>WGS assembly of Setaria viridis.</title>
        <authorList>
            <person name="Huang P."/>
            <person name="Jenkins J."/>
            <person name="Grimwood J."/>
            <person name="Barry K."/>
            <person name="Healey A."/>
            <person name="Mamidi S."/>
            <person name="Sreedasyam A."/>
            <person name="Shu S."/>
            <person name="Feldman M."/>
            <person name="Wu J."/>
            <person name="Yu Y."/>
            <person name="Chen C."/>
            <person name="Johnson J."/>
            <person name="Rokhsar D."/>
            <person name="Baxter I."/>
            <person name="Schmutz J."/>
            <person name="Brutnell T."/>
            <person name="Kellogg E."/>
        </authorList>
    </citation>
    <scope>NUCLEOTIDE SEQUENCE [LARGE SCALE GENOMIC DNA]</scope>
    <source>
        <strain evidence="3">cv. A10</strain>
    </source>
</reference>
<name>A0A4U6SRK1_SETVI</name>
<accession>A0A4U6SRK1</accession>
<dbReference type="Proteomes" id="UP000298652">
    <property type="component" value="Chromosome 9"/>
</dbReference>
<feature type="region of interest" description="Disordered" evidence="1">
    <location>
        <begin position="54"/>
        <end position="80"/>
    </location>
</feature>
<protein>
    <submittedName>
        <fullName evidence="2">Uncharacterized protein</fullName>
    </submittedName>
</protein>
<evidence type="ECO:0000256" key="1">
    <source>
        <dbReference type="SAM" id="MobiDB-lite"/>
    </source>
</evidence>
<dbReference type="Gramene" id="TKV91408">
    <property type="protein sequence ID" value="TKV91408"/>
    <property type="gene ID" value="SEVIR_9G094651v2"/>
</dbReference>
<evidence type="ECO:0000313" key="2">
    <source>
        <dbReference type="EMBL" id="TKV91407.1"/>
    </source>
</evidence>
<sequence>MPKRRSGERGGGRAAKRRRRRHLYLVLDDWWLGYSIRKVNLSSPAPIQTTALSRYNHKPSQPNTPCLRPSSASRPSTGSPTHHVFTAAFGSKIIAVLSMRSGFEYRPSAPSTSVPVFDLRRRGFMLGPRPEVDLVLPIFIPVVGGRIFALSADSFQVLDPPSKTPGAGSRCIPFL</sequence>
<dbReference type="EMBL" id="CM016560">
    <property type="protein sequence ID" value="TKV91408.1"/>
    <property type="molecule type" value="Genomic_DNA"/>
</dbReference>
<gene>
    <name evidence="2" type="ORF">SEVIR_9G094651v2</name>
</gene>
<dbReference type="AlphaFoldDB" id="A0A4U6SRK1"/>
<dbReference type="Gramene" id="TKV91406">
    <property type="protein sequence ID" value="TKV91406"/>
    <property type="gene ID" value="SEVIR_9G094651v2"/>
</dbReference>
<dbReference type="Gramene" id="TKV91407">
    <property type="protein sequence ID" value="TKV91407"/>
    <property type="gene ID" value="SEVIR_9G094651v2"/>
</dbReference>
<keyword evidence="3" id="KW-1185">Reference proteome</keyword>
<dbReference type="Gramene" id="TKV91409">
    <property type="protein sequence ID" value="TKV91409"/>
    <property type="gene ID" value="SEVIR_9G094651v2"/>
</dbReference>